<evidence type="ECO:0000313" key="4">
    <source>
        <dbReference type="Proteomes" id="UP000813461"/>
    </source>
</evidence>
<evidence type="ECO:0000259" key="2">
    <source>
        <dbReference type="Pfam" id="PF06985"/>
    </source>
</evidence>
<comment type="caution">
    <text evidence="3">The sequence shown here is derived from an EMBL/GenBank/DDBJ whole genome shotgun (WGS) entry which is preliminary data.</text>
</comment>
<evidence type="ECO:0000313" key="3">
    <source>
        <dbReference type="EMBL" id="KAH7094907.1"/>
    </source>
</evidence>
<reference evidence="3" key="1">
    <citation type="journal article" date="2021" name="Nat. Commun.">
        <title>Genetic determinants of endophytism in the Arabidopsis root mycobiome.</title>
        <authorList>
            <person name="Mesny F."/>
            <person name="Miyauchi S."/>
            <person name="Thiergart T."/>
            <person name="Pickel B."/>
            <person name="Atanasova L."/>
            <person name="Karlsson M."/>
            <person name="Huettel B."/>
            <person name="Barry K.W."/>
            <person name="Haridas S."/>
            <person name="Chen C."/>
            <person name="Bauer D."/>
            <person name="Andreopoulos W."/>
            <person name="Pangilinan J."/>
            <person name="LaButti K."/>
            <person name="Riley R."/>
            <person name="Lipzen A."/>
            <person name="Clum A."/>
            <person name="Drula E."/>
            <person name="Henrissat B."/>
            <person name="Kohler A."/>
            <person name="Grigoriev I.V."/>
            <person name="Martin F.M."/>
            <person name="Hacquard S."/>
        </authorList>
    </citation>
    <scope>NUCLEOTIDE SEQUENCE</scope>
    <source>
        <strain evidence="3">MPI-SDFR-AT-0120</strain>
    </source>
</reference>
<name>A0A8K0RH30_9PLEO</name>
<gene>
    <name evidence="3" type="ORF">FB567DRAFT_543301</name>
</gene>
<organism evidence="3 4">
    <name type="scientific">Paraphoma chrysanthemicola</name>
    <dbReference type="NCBI Taxonomy" id="798071"/>
    <lineage>
        <taxon>Eukaryota</taxon>
        <taxon>Fungi</taxon>
        <taxon>Dikarya</taxon>
        <taxon>Ascomycota</taxon>
        <taxon>Pezizomycotina</taxon>
        <taxon>Dothideomycetes</taxon>
        <taxon>Pleosporomycetidae</taxon>
        <taxon>Pleosporales</taxon>
        <taxon>Pleosporineae</taxon>
        <taxon>Phaeosphaeriaceae</taxon>
        <taxon>Paraphoma</taxon>
    </lineage>
</organism>
<dbReference type="Proteomes" id="UP000813461">
    <property type="component" value="Unassembled WGS sequence"/>
</dbReference>
<protein>
    <submittedName>
        <fullName evidence="3">Heterokaryon incompatibility protein-domain-containing protein</fullName>
    </submittedName>
</protein>
<feature type="region of interest" description="Disordered" evidence="1">
    <location>
        <begin position="1"/>
        <end position="41"/>
    </location>
</feature>
<feature type="compositionally biased region" description="Basic residues" evidence="1">
    <location>
        <begin position="1"/>
        <end position="11"/>
    </location>
</feature>
<dbReference type="EMBL" id="JAGMVJ010000001">
    <property type="protein sequence ID" value="KAH7094907.1"/>
    <property type="molecule type" value="Genomic_DNA"/>
</dbReference>
<dbReference type="PANTHER" id="PTHR24148">
    <property type="entry name" value="ANKYRIN REPEAT DOMAIN-CONTAINING PROTEIN 39 HOMOLOG-RELATED"/>
    <property type="match status" value="1"/>
</dbReference>
<sequence>MASVVLKKRGRSASLAGTSPETTQKRLRSAWARSSSPCSDSMNIEQADKQAITSLATFDNGTTTNPAAQGTAAEPVPFQHAPLDLSQNTIRVVEVLPPGIDGLVRCRVRHTTIESEYTCLSYVWGDADDSHMIQINGQPFQVRHNLWNFLKTASSDEAKTGNLGWHNSAFRFEAATKSLWIDALCIDQCNNNERNHQVQQMGSIFRQAQLVLAWIGRDHEYASLLRYLRVDMGKTRFFDADYFLALDKFCKDKYWKRAWITQEVLLARQVLLVANNEAVDLAYLRNEVKESILRTFGNIIHNDLWKRITYTNAQYSEYTILENMHHFKWKECSDRLDVVYSLASLSLDGPELQVEYNIEPFELARKVLRLLKQDLCLAHIKTVFSAIGATKASARRQLAALTQPSVAFDAQLWRADSKICSNCDFGLAWDSLQKQYAPPSAPPCVAKSIGCFSSAHY</sequence>
<keyword evidence="4" id="KW-1185">Reference proteome</keyword>
<dbReference type="Pfam" id="PF06985">
    <property type="entry name" value="HET"/>
    <property type="match status" value="1"/>
</dbReference>
<dbReference type="PANTHER" id="PTHR24148:SF73">
    <property type="entry name" value="HET DOMAIN PROTEIN (AFU_ORTHOLOGUE AFUA_8G01020)"/>
    <property type="match status" value="1"/>
</dbReference>
<dbReference type="InterPro" id="IPR010730">
    <property type="entry name" value="HET"/>
</dbReference>
<feature type="domain" description="Heterokaryon incompatibility" evidence="2">
    <location>
        <begin position="117"/>
        <end position="263"/>
    </location>
</feature>
<proteinExistence type="predicted"/>
<accession>A0A8K0RH30</accession>
<evidence type="ECO:0000256" key="1">
    <source>
        <dbReference type="SAM" id="MobiDB-lite"/>
    </source>
</evidence>
<feature type="compositionally biased region" description="Polar residues" evidence="1">
    <location>
        <begin position="32"/>
        <end position="41"/>
    </location>
</feature>
<dbReference type="InterPro" id="IPR052895">
    <property type="entry name" value="HetReg/Transcr_Mod"/>
</dbReference>
<dbReference type="AlphaFoldDB" id="A0A8K0RH30"/>
<dbReference type="OrthoDB" id="194358at2759"/>